<evidence type="ECO:0000256" key="1">
    <source>
        <dbReference type="SAM" id="MobiDB-lite"/>
    </source>
</evidence>
<dbReference type="REBASE" id="655636">
    <property type="entry name" value="CspAM553ORF10225P"/>
</dbReference>
<feature type="compositionally biased region" description="Polar residues" evidence="1">
    <location>
        <begin position="524"/>
        <end position="536"/>
    </location>
</feature>
<sequence>MKTNNLSIKEFNLTFSPFTITDALGSKAIELDSIVIAELIKNSKDANAKNITVDLSNYQNTIIIKDDGDGMNSEDIANKWGVVASNNKINNGLLGGKGIGRFSLFKLCNRFTIITRKVDSSELEFTIDRNVLMSYSKAEDFKTEIYTNEEPKIFKNNLTGTKIILEDMNKISIDEIYSGLKNLILENSYTYKGINISYIYPENFKTKTTISPNKAKLSAPFHCVATFKKNKILNYYFSVELNNVNLVKVVNPEDFMDKFNKTIPNIDLGEIKFEINVFFFGNNFIKNYQIDKKTIQDQFLDFYYGISVYRNDFKIYGLGKYDWLELTEERVDAPSKTVNNKQIYGYVELKSPDSDNLEEKTSREGFIRSDYLDYLKCALKLIIKQFNKNSQPYRKSLNAKNSLDLFKDNTIKETPSGISTIQNDGKNEEEPSDISTMQNDGKNEEKPSDIPTIQNDGKPEETPSDISTIQNDGKPEKTPSDIPTMQNDGKPEEMPSDISAIQNDGKPEETPSTNATMQIPKKTFNPNTIIDPSYSLPTHTPEKIKRIVYELQKIKQEYVNAQALLLRCLIDISTKYISDALTIEISENDLRGSILKVLNNLSNDKLLNSKYIDRIRVSLKKGASINYFNGVAHEYDYRPNYTKLKETWNIFEPYITFCTKQKIDK</sequence>
<dbReference type="AlphaFoldDB" id="A0AAE6I694"/>
<evidence type="ECO:0000313" key="2">
    <source>
        <dbReference type="EMBL" id="QDY32708.1"/>
    </source>
</evidence>
<dbReference type="Pfam" id="PF13589">
    <property type="entry name" value="HATPase_c_3"/>
    <property type="match status" value="1"/>
</dbReference>
<dbReference type="GO" id="GO:0005524">
    <property type="term" value="F:ATP binding"/>
    <property type="evidence" value="ECO:0007669"/>
    <property type="project" value="UniProtKB-KW"/>
</dbReference>
<dbReference type="InterPro" id="IPR036890">
    <property type="entry name" value="HATPase_C_sf"/>
</dbReference>
<keyword evidence="2" id="KW-0067">ATP-binding</keyword>
<reference evidence="2" key="1">
    <citation type="submission" date="2017-07" db="EMBL/GenBank/DDBJ databases">
        <title>Genome sequencing of BoNT-producing clostridia.</title>
        <authorList>
            <person name="Williamson C."/>
        </authorList>
    </citation>
    <scope>NUCLEOTIDE SEQUENCE</scope>
    <source>
        <strain evidence="2">AM553</strain>
    </source>
</reference>
<name>A0AAE6I694_CLOSG</name>
<dbReference type="EMBL" id="CP022405">
    <property type="protein sequence ID" value="QDY32708.1"/>
    <property type="molecule type" value="Genomic_DNA"/>
</dbReference>
<dbReference type="Proteomes" id="UP000962161">
    <property type="component" value="Chromosome"/>
</dbReference>
<evidence type="ECO:0000313" key="3">
    <source>
        <dbReference type="Proteomes" id="UP000962161"/>
    </source>
</evidence>
<dbReference type="Gene3D" id="3.30.565.10">
    <property type="entry name" value="Histidine kinase-like ATPase, C-terminal domain"/>
    <property type="match status" value="1"/>
</dbReference>
<dbReference type="RefSeq" id="WP_061329912.1">
    <property type="nucleotide sequence ID" value="NZ_CP022405.1"/>
</dbReference>
<dbReference type="SUPFAM" id="SSF55874">
    <property type="entry name" value="ATPase domain of HSP90 chaperone/DNA topoisomerase II/histidine kinase"/>
    <property type="match status" value="1"/>
</dbReference>
<protein>
    <submittedName>
        <fullName evidence="2">ATP-binding protein</fullName>
    </submittedName>
</protein>
<feature type="compositionally biased region" description="Polar residues" evidence="1">
    <location>
        <begin position="413"/>
        <end position="424"/>
    </location>
</feature>
<accession>A0AAE6I694</accession>
<keyword evidence="2" id="KW-0547">Nucleotide-binding</keyword>
<gene>
    <name evidence="2" type="ORF">CGS26_10225</name>
</gene>
<feature type="region of interest" description="Disordered" evidence="1">
    <location>
        <begin position="413"/>
        <end position="536"/>
    </location>
</feature>
<organism evidence="2 3">
    <name type="scientific">Clostridium sporogenes</name>
    <dbReference type="NCBI Taxonomy" id="1509"/>
    <lineage>
        <taxon>Bacteria</taxon>
        <taxon>Bacillati</taxon>
        <taxon>Bacillota</taxon>
        <taxon>Clostridia</taxon>
        <taxon>Eubacteriales</taxon>
        <taxon>Clostridiaceae</taxon>
        <taxon>Clostridium</taxon>
    </lineage>
</organism>
<proteinExistence type="predicted"/>